<proteinExistence type="inferred from homology"/>
<dbReference type="GO" id="GO:0008234">
    <property type="term" value="F:cysteine-type peptidase activity"/>
    <property type="evidence" value="ECO:0007669"/>
    <property type="project" value="InterPro"/>
</dbReference>
<comment type="similarity">
    <text evidence="1">Belongs to the peptidase C1 family.</text>
</comment>
<organism evidence="4 5">
    <name type="scientific">Candidatus Nitronauta litoralis</name>
    <dbReference type="NCBI Taxonomy" id="2705533"/>
    <lineage>
        <taxon>Bacteria</taxon>
        <taxon>Pseudomonadati</taxon>
        <taxon>Nitrospinota/Tectimicrobiota group</taxon>
        <taxon>Nitrospinota</taxon>
        <taxon>Nitrospinia</taxon>
        <taxon>Nitrospinales</taxon>
        <taxon>Nitrospinaceae</taxon>
        <taxon>Candidatus Nitronauta</taxon>
    </lineage>
</organism>
<dbReference type="KEGG" id="nli:G3M70_14065"/>
<dbReference type="CDD" id="cd02619">
    <property type="entry name" value="Peptidase_C1"/>
    <property type="match status" value="1"/>
</dbReference>
<dbReference type="InterPro" id="IPR038765">
    <property type="entry name" value="Papain-like_cys_pep_sf"/>
</dbReference>
<dbReference type="Proteomes" id="UP000594688">
    <property type="component" value="Chromosome"/>
</dbReference>
<dbReference type="InterPro" id="IPR000668">
    <property type="entry name" value="Peptidase_C1A_C"/>
</dbReference>
<evidence type="ECO:0000256" key="2">
    <source>
        <dbReference type="SAM" id="MobiDB-lite"/>
    </source>
</evidence>
<dbReference type="InterPro" id="IPR013128">
    <property type="entry name" value="Peptidase_C1A"/>
</dbReference>
<dbReference type="GO" id="GO:0006508">
    <property type="term" value="P:proteolysis"/>
    <property type="evidence" value="ECO:0007669"/>
    <property type="project" value="InterPro"/>
</dbReference>
<evidence type="ECO:0000313" key="4">
    <source>
        <dbReference type="EMBL" id="QPJ62937.1"/>
    </source>
</evidence>
<protein>
    <submittedName>
        <fullName evidence="4">C1 family peptidase</fullName>
    </submittedName>
</protein>
<name>A0A7T0BY11_9BACT</name>
<dbReference type="AlphaFoldDB" id="A0A7T0BY11"/>
<feature type="domain" description="Peptidase C1A papain C-terminal" evidence="3">
    <location>
        <begin position="44"/>
        <end position="229"/>
    </location>
</feature>
<feature type="compositionally biased region" description="Basic and acidic residues" evidence="2">
    <location>
        <begin position="572"/>
        <end position="588"/>
    </location>
</feature>
<dbReference type="EMBL" id="CP048685">
    <property type="protein sequence ID" value="QPJ62937.1"/>
    <property type="molecule type" value="Genomic_DNA"/>
</dbReference>
<dbReference type="Gene3D" id="3.90.70.10">
    <property type="entry name" value="Cysteine proteinases"/>
    <property type="match status" value="1"/>
</dbReference>
<accession>A0A7T0BY11</accession>
<evidence type="ECO:0000313" key="5">
    <source>
        <dbReference type="Proteomes" id="UP000594688"/>
    </source>
</evidence>
<dbReference type="SUPFAM" id="SSF53474">
    <property type="entry name" value="alpha/beta-Hydrolases"/>
    <property type="match status" value="1"/>
</dbReference>
<dbReference type="PANTHER" id="PTHR12411">
    <property type="entry name" value="CYSTEINE PROTEASE FAMILY C1-RELATED"/>
    <property type="match status" value="1"/>
</dbReference>
<sequence>MAKRVKASSSTKPTLDAAADIPDLRDRYYEPALVKLPSEIKPNKSMLTVRNQGQEGACTGFSLAAAIDFLNASHGRSNLKVSVRMLYEMAKRFDEWTGEDYSGSSLRGAFRGWFNNGVCTEDSWSYKTRPPFDTTLTVDRAKEAMENPLGAYYRLRPNLTDYHSALTETGVVCASARVHQGWFNSLGRNKEILKSDSIQGGHAFVIVGYNNDGFWVQNSWGKSWGDKGTALWTYEDWAKNIMDAWVFRLAVRTPHNFDRRSGFSSNDPASIELASKAPRRNEIAGHFLHVDDGKFHEKGRYSSKESDILETAKLIRDSDKYQHLLFYAHGGLNPPKASAKRIRAMKDVFKDNGIYPFHFMYDTGLGEEFKDVIFNKDKKAKARVGGFSDFTDKIFEATTRKLGTIIWDEMKSDADVAFHPGNAGYRTLEIFAEELAEKDIKIHLVGHSTGAILHGHLLNALDSIPQWTKKINSCSLLAPACTMDFYKEKYGPRLKGVPDKAKLPLLNLYCLTDEQELDDKVTALYRKSLLYLVSNAFERKRENEKEDGKPIMGMQKFHGPIKRNPKIKFFYSKEGRPPQSKSETHGGFDNDPVTMNSLLKKILKGPVKRPFEEKDLNY</sequence>
<feature type="region of interest" description="Disordered" evidence="2">
    <location>
        <begin position="572"/>
        <end position="592"/>
    </location>
</feature>
<dbReference type="InterPro" id="IPR029058">
    <property type="entry name" value="AB_hydrolase_fold"/>
</dbReference>
<evidence type="ECO:0000259" key="3">
    <source>
        <dbReference type="Pfam" id="PF00112"/>
    </source>
</evidence>
<dbReference type="Pfam" id="PF00112">
    <property type="entry name" value="Peptidase_C1"/>
    <property type="match status" value="1"/>
</dbReference>
<evidence type="ECO:0000256" key="1">
    <source>
        <dbReference type="ARBA" id="ARBA00008455"/>
    </source>
</evidence>
<reference evidence="4 5" key="1">
    <citation type="submission" date="2020-02" db="EMBL/GenBank/DDBJ databases">
        <title>Genomic and physiological characterization of two novel Nitrospinaceae genera.</title>
        <authorList>
            <person name="Mueller A.J."/>
            <person name="Jung M.-Y."/>
            <person name="Strachan C.R."/>
            <person name="Herbold C.W."/>
            <person name="Kirkegaard R.H."/>
            <person name="Daims H."/>
        </authorList>
    </citation>
    <scope>NUCLEOTIDE SEQUENCE [LARGE SCALE GENOMIC DNA]</scope>
    <source>
        <strain evidence="4">EB</strain>
    </source>
</reference>
<dbReference type="SUPFAM" id="SSF54001">
    <property type="entry name" value="Cysteine proteinases"/>
    <property type="match status" value="1"/>
</dbReference>
<gene>
    <name evidence="4" type="ORF">G3M70_14065</name>
</gene>